<name>A0A0E9UJY2_ANGAN</name>
<accession>A0A0E9UJY2</accession>
<evidence type="ECO:0000313" key="1">
    <source>
        <dbReference type="EMBL" id="JAH66021.1"/>
    </source>
</evidence>
<proteinExistence type="predicted"/>
<protein>
    <submittedName>
        <fullName evidence="1">Uncharacterized protein</fullName>
    </submittedName>
</protein>
<reference evidence="1" key="1">
    <citation type="submission" date="2014-11" db="EMBL/GenBank/DDBJ databases">
        <authorList>
            <person name="Amaro Gonzalez C."/>
        </authorList>
    </citation>
    <scope>NUCLEOTIDE SEQUENCE</scope>
</reference>
<sequence length="12" mass="1397">MGDYPLKLYPSL</sequence>
<dbReference type="EMBL" id="GBXM01042556">
    <property type="protein sequence ID" value="JAH66021.1"/>
    <property type="molecule type" value="Transcribed_RNA"/>
</dbReference>
<reference evidence="1" key="2">
    <citation type="journal article" date="2015" name="Fish Shellfish Immunol.">
        <title>Early steps in the European eel (Anguilla anguilla)-Vibrio vulnificus interaction in the gills: Role of the RtxA13 toxin.</title>
        <authorList>
            <person name="Callol A."/>
            <person name="Pajuelo D."/>
            <person name="Ebbesson L."/>
            <person name="Teles M."/>
            <person name="MacKenzie S."/>
            <person name="Amaro C."/>
        </authorList>
    </citation>
    <scope>NUCLEOTIDE SEQUENCE</scope>
</reference>
<organism evidence="1">
    <name type="scientific">Anguilla anguilla</name>
    <name type="common">European freshwater eel</name>
    <name type="synonym">Muraena anguilla</name>
    <dbReference type="NCBI Taxonomy" id="7936"/>
    <lineage>
        <taxon>Eukaryota</taxon>
        <taxon>Metazoa</taxon>
        <taxon>Chordata</taxon>
        <taxon>Craniata</taxon>
        <taxon>Vertebrata</taxon>
        <taxon>Euteleostomi</taxon>
        <taxon>Actinopterygii</taxon>
        <taxon>Neopterygii</taxon>
        <taxon>Teleostei</taxon>
        <taxon>Anguilliformes</taxon>
        <taxon>Anguillidae</taxon>
        <taxon>Anguilla</taxon>
    </lineage>
</organism>